<evidence type="ECO:0000313" key="2">
    <source>
        <dbReference type="EMBL" id="MBD1547696.1"/>
    </source>
</evidence>
<dbReference type="Gene3D" id="3.40.50.2300">
    <property type="match status" value="1"/>
</dbReference>
<comment type="caution">
    <text evidence="2">The sequence shown here is derived from an EMBL/GenBank/DDBJ whole genome shotgun (WGS) entry which is preliminary data.</text>
</comment>
<dbReference type="InterPro" id="IPR036196">
    <property type="entry name" value="Ptyr_pPase_sf"/>
</dbReference>
<gene>
    <name evidence="2" type="ORF">HK439_15615</name>
</gene>
<dbReference type="EMBL" id="JABFCZ010000017">
    <property type="protein sequence ID" value="MBD1547696.1"/>
    <property type="molecule type" value="Genomic_DNA"/>
</dbReference>
<name>A0A926P0H9_9HYPH</name>
<evidence type="ECO:0000259" key="1">
    <source>
        <dbReference type="SMART" id="SM00226"/>
    </source>
</evidence>
<dbReference type="SUPFAM" id="SSF52788">
    <property type="entry name" value="Phosphotyrosine protein phosphatases I"/>
    <property type="match status" value="1"/>
</dbReference>
<dbReference type="AlphaFoldDB" id="A0A926P0H9"/>
<proteinExistence type="predicted"/>
<dbReference type="SMART" id="SM00226">
    <property type="entry name" value="LMWPc"/>
    <property type="match status" value="1"/>
</dbReference>
<reference evidence="2" key="1">
    <citation type="submission" date="2020-05" db="EMBL/GenBank/DDBJ databases">
        <title>Identification of trans-AT polyketide cluster in two marine bacteria, producers of a novel glutaramide-containing polyketide sesbanimide D and analogs.</title>
        <authorList>
            <person name="Kacar D."/>
            <person name="Rodriguez P."/>
            <person name="Canedo L."/>
            <person name="Gonzalez E."/>
            <person name="Galan B."/>
            <person name="De La Calle F."/>
            <person name="Garcia J.L."/>
        </authorList>
    </citation>
    <scope>NUCLEOTIDE SEQUENCE</scope>
    <source>
        <strain evidence="2">PHM038</strain>
    </source>
</reference>
<sequence>MSFRPGLSHCFPNAGVEEVPRAGAIRITVIRRFAVSKTTVLFVCPDNAFLSPLAEAYMNARGEGIVRAFSAGLVPAPELHAAARRLLSAHGLQADGLTPKSLDVFLQPLAPALDRIIYLADLPKGDLSAIRGDAPAIDVWRIADALPRPESFETCAAMFDCICDAIDDVLDPPVHPEAVYRVLAG</sequence>
<feature type="domain" description="Phosphotyrosine protein phosphatase I" evidence="1">
    <location>
        <begin position="38"/>
        <end position="172"/>
    </location>
</feature>
<evidence type="ECO:0000313" key="3">
    <source>
        <dbReference type="Proteomes" id="UP000598467"/>
    </source>
</evidence>
<accession>A0A926P0H9</accession>
<dbReference type="InterPro" id="IPR023485">
    <property type="entry name" value="Ptyr_pPase"/>
</dbReference>
<organism evidence="2 3">
    <name type="scientific">Roseibium aggregatum</name>
    <dbReference type="NCBI Taxonomy" id="187304"/>
    <lineage>
        <taxon>Bacteria</taxon>
        <taxon>Pseudomonadati</taxon>
        <taxon>Pseudomonadota</taxon>
        <taxon>Alphaproteobacteria</taxon>
        <taxon>Hyphomicrobiales</taxon>
        <taxon>Stappiaceae</taxon>
        <taxon>Roseibium</taxon>
    </lineage>
</organism>
<protein>
    <submittedName>
        <fullName evidence="2">ArsR family transcriptional regulator</fullName>
    </submittedName>
</protein>
<dbReference type="Pfam" id="PF01451">
    <property type="entry name" value="LMWPc"/>
    <property type="match status" value="1"/>
</dbReference>
<dbReference type="Proteomes" id="UP000598467">
    <property type="component" value="Unassembled WGS sequence"/>
</dbReference>